<organism evidence="4 5">
    <name type="scientific">Piloderma croceum (strain F 1598)</name>
    <dbReference type="NCBI Taxonomy" id="765440"/>
    <lineage>
        <taxon>Eukaryota</taxon>
        <taxon>Fungi</taxon>
        <taxon>Dikarya</taxon>
        <taxon>Basidiomycota</taxon>
        <taxon>Agaricomycotina</taxon>
        <taxon>Agaricomycetes</taxon>
        <taxon>Agaricomycetidae</taxon>
        <taxon>Atheliales</taxon>
        <taxon>Atheliaceae</taxon>
        <taxon>Piloderma</taxon>
    </lineage>
</organism>
<dbReference type="InParanoid" id="A0A0C3EQI4"/>
<proteinExistence type="predicted"/>
<dbReference type="SUPFAM" id="SSF51430">
    <property type="entry name" value="NAD(P)-linked oxidoreductase"/>
    <property type="match status" value="1"/>
</dbReference>
<evidence type="ECO:0000259" key="3">
    <source>
        <dbReference type="Pfam" id="PF00248"/>
    </source>
</evidence>
<dbReference type="EMBL" id="KN833055">
    <property type="protein sequence ID" value="KIM74840.1"/>
    <property type="molecule type" value="Genomic_DNA"/>
</dbReference>
<feature type="transmembrane region" description="Helical" evidence="2">
    <location>
        <begin position="33"/>
        <end position="55"/>
    </location>
</feature>
<keyword evidence="2" id="KW-0472">Membrane</keyword>
<dbReference type="Gene3D" id="3.20.20.100">
    <property type="entry name" value="NADP-dependent oxidoreductase domain"/>
    <property type="match status" value="1"/>
</dbReference>
<reference evidence="5" key="2">
    <citation type="submission" date="2015-01" db="EMBL/GenBank/DDBJ databases">
        <title>Evolutionary Origins and Diversification of the Mycorrhizal Mutualists.</title>
        <authorList>
            <consortium name="DOE Joint Genome Institute"/>
            <consortium name="Mycorrhizal Genomics Consortium"/>
            <person name="Kohler A."/>
            <person name="Kuo A."/>
            <person name="Nagy L.G."/>
            <person name="Floudas D."/>
            <person name="Copeland A."/>
            <person name="Barry K.W."/>
            <person name="Cichocki N."/>
            <person name="Veneault-Fourrey C."/>
            <person name="LaButti K."/>
            <person name="Lindquist E.A."/>
            <person name="Lipzen A."/>
            <person name="Lundell T."/>
            <person name="Morin E."/>
            <person name="Murat C."/>
            <person name="Riley R."/>
            <person name="Ohm R."/>
            <person name="Sun H."/>
            <person name="Tunlid A."/>
            <person name="Henrissat B."/>
            <person name="Grigoriev I.V."/>
            <person name="Hibbett D.S."/>
            <person name="Martin F."/>
        </authorList>
    </citation>
    <scope>NUCLEOTIDE SEQUENCE [LARGE SCALE GENOMIC DNA]</scope>
    <source>
        <strain evidence="5">F 1598</strain>
    </source>
</reference>
<dbReference type="HOGENOM" id="CLU_023205_0_0_1"/>
<dbReference type="Pfam" id="PF00248">
    <property type="entry name" value="Aldo_ket_red"/>
    <property type="match status" value="1"/>
</dbReference>
<dbReference type="GO" id="GO:0016616">
    <property type="term" value="F:oxidoreductase activity, acting on the CH-OH group of donors, NAD or NADP as acceptor"/>
    <property type="evidence" value="ECO:0007669"/>
    <property type="project" value="UniProtKB-ARBA"/>
</dbReference>
<accession>A0A0C3EQI4</accession>
<dbReference type="FunFam" id="3.20.20.100:FF:000002">
    <property type="entry name" value="2,5-diketo-D-gluconic acid reductase A"/>
    <property type="match status" value="1"/>
</dbReference>
<dbReference type="PROSITE" id="PS00063">
    <property type="entry name" value="ALDOKETO_REDUCTASE_3"/>
    <property type="match status" value="1"/>
</dbReference>
<dbReference type="PROSITE" id="PS00062">
    <property type="entry name" value="ALDOKETO_REDUCTASE_2"/>
    <property type="match status" value="1"/>
</dbReference>
<feature type="domain" description="NADP-dependent oxidoreductase" evidence="3">
    <location>
        <begin position="100"/>
        <end position="350"/>
    </location>
</feature>
<dbReference type="PANTHER" id="PTHR11732">
    <property type="entry name" value="ALDO/KETO REDUCTASE"/>
    <property type="match status" value="1"/>
</dbReference>
<evidence type="ECO:0000313" key="5">
    <source>
        <dbReference type="Proteomes" id="UP000054166"/>
    </source>
</evidence>
<dbReference type="PROSITE" id="PS00798">
    <property type="entry name" value="ALDOKETO_REDUCTASE_1"/>
    <property type="match status" value="1"/>
</dbReference>
<evidence type="ECO:0000313" key="4">
    <source>
        <dbReference type="EMBL" id="KIM74840.1"/>
    </source>
</evidence>
<dbReference type="CDD" id="cd19071">
    <property type="entry name" value="AKR_AKR1-5-like"/>
    <property type="match status" value="1"/>
</dbReference>
<keyword evidence="1" id="KW-0560">Oxidoreductase</keyword>
<dbReference type="InterPro" id="IPR018170">
    <property type="entry name" value="Aldo/ket_reductase_CS"/>
</dbReference>
<protein>
    <recommendedName>
        <fullName evidence="3">NADP-dependent oxidoreductase domain-containing protein</fullName>
    </recommendedName>
</protein>
<name>A0A0C3EQI4_PILCF</name>
<evidence type="ECO:0000256" key="2">
    <source>
        <dbReference type="SAM" id="Phobius"/>
    </source>
</evidence>
<evidence type="ECO:0000256" key="1">
    <source>
        <dbReference type="ARBA" id="ARBA00023002"/>
    </source>
</evidence>
<dbReference type="OrthoDB" id="416253at2759"/>
<dbReference type="Proteomes" id="UP000054166">
    <property type="component" value="Unassembled WGS sequence"/>
</dbReference>
<sequence>MSYPPRYKSLPTTVDNEQITSVKARGTAGQKKFIFHLLAVVAIMYATFSGVRYIARSNLKFAKGLWGCHGAHRNLSSLTSHYTLPSGDKIPSVALGVWQAEKGEVGMAVQAALKSGYRHIDGAYAYNNEEYVGKAIRASAVPREQIWLTSKLWNAFHAPEDIEPVLDVTLANLGTDYIYMYLIHWPIAFKKEGNYVLDEALTANPYPTWQKLEEWVDKGKIRNIGISNFNIRRIQNLTANPLKYKPAVNQVELNFWNPQPELLKWAKEHDLILEAYSPLGGSNEVGKTLSQPVVKSIAKELGITPAQVIISWHVQRGTIVLPKSVTPSRIEENLQIFSLPQDLFDKLEKAATSHEPHRTGNPSNRWGLDFDIFDD</sequence>
<keyword evidence="2" id="KW-0812">Transmembrane</keyword>
<dbReference type="AlphaFoldDB" id="A0A0C3EQI4"/>
<dbReference type="InterPro" id="IPR023210">
    <property type="entry name" value="NADP_OxRdtase_dom"/>
</dbReference>
<keyword evidence="5" id="KW-1185">Reference proteome</keyword>
<dbReference type="InterPro" id="IPR036812">
    <property type="entry name" value="NAD(P)_OxRdtase_dom_sf"/>
</dbReference>
<dbReference type="PRINTS" id="PR00069">
    <property type="entry name" value="ALDKETRDTASE"/>
</dbReference>
<reference evidence="4 5" key="1">
    <citation type="submission" date="2014-04" db="EMBL/GenBank/DDBJ databases">
        <authorList>
            <consortium name="DOE Joint Genome Institute"/>
            <person name="Kuo A."/>
            <person name="Tarkka M."/>
            <person name="Buscot F."/>
            <person name="Kohler A."/>
            <person name="Nagy L.G."/>
            <person name="Floudas D."/>
            <person name="Copeland A."/>
            <person name="Barry K.W."/>
            <person name="Cichocki N."/>
            <person name="Veneault-Fourrey C."/>
            <person name="LaButti K."/>
            <person name="Lindquist E.A."/>
            <person name="Lipzen A."/>
            <person name="Lundell T."/>
            <person name="Morin E."/>
            <person name="Murat C."/>
            <person name="Sun H."/>
            <person name="Tunlid A."/>
            <person name="Henrissat B."/>
            <person name="Grigoriev I.V."/>
            <person name="Hibbett D.S."/>
            <person name="Martin F."/>
            <person name="Nordberg H.P."/>
            <person name="Cantor M.N."/>
            <person name="Hua S.X."/>
        </authorList>
    </citation>
    <scope>NUCLEOTIDE SEQUENCE [LARGE SCALE GENOMIC DNA]</scope>
    <source>
        <strain evidence="4 5">F 1598</strain>
    </source>
</reference>
<keyword evidence="2" id="KW-1133">Transmembrane helix</keyword>
<dbReference type="STRING" id="765440.A0A0C3EQI4"/>
<gene>
    <name evidence="4" type="ORF">PILCRDRAFT_827908</name>
</gene>
<dbReference type="InterPro" id="IPR020471">
    <property type="entry name" value="AKR"/>
</dbReference>